<protein>
    <submittedName>
        <fullName evidence="6">Protein HipA HipA</fullName>
    </submittedName>
</protein>
<evidence type="ECO:0000259" key="4">
    <source>
        <dbReference type="Pfam" id="PF07804"/>
    </source>
</evidence>
<dbReference type="Pfam" id="PF07804">
    <property type="entry name" value="HipA_C"/>
    <property type="match status" value="1"/>
</dbReference>
<evidence type="ECO:0000256" key="3">
    <source>
        <dbReference type="ARBA" id="ARBA00022777"/>
    </source>
</evidence>
<dbReference type="InterPro" id="IPR017508">
    <property type="entry name" value="HipA_N1"/>
</dbReference>
<feature type="domain" description="HipA N-terminal subdomain 1" evidence="5">
    <location>
        <begin position="5"/>
        <end position="103"/>
    </location>
</feature>
<evidence type="ECO:0000259" key="5">
    <source>
        <dbReference type="Pfam" id="PF13657"/>
    </source>
</evidence>
<proteinExistence type="inferred from homology"/>
<evidence type="ECO:0000256" key="2">
    <source>
        <dbReference type="ARBA" id="ARBA00022679"/>
    </source>
</evidence>
<dbReference type="GO" id="GO:0004674">
    <property type="term" value="F:protein serine/threonine kinase activity"/>
    <property type="evidence" value="ECO:0007669"/>
    <property type="project" value="TreeGrafter"/>
</dbReference>
<name>A0A0H3L3I8_PANAA</name>
<organism evidence="6 7">
    <name type="scientific">Pantoea ananatis (strain AJ13355)</name>
    <dbReference type="NCBI Taxonomy" id="932677"/>
    <lineage>
        <taxon>Bacteria</taxon>
        <taxon>Pseudomonadati</taxon>
        <taxon>Pseudomonadota</taxon>
        <taxon>Gammaproteobacteria</taxon>
        <taxon>Enterobacterales</taxon>
        <taxon>Erwiniaceae</taxon>
        <taxon>Pantoea</taxon>
    </lineage>
</organism>
<dbReference type="PANTHER" id="PTHR37419:SF1">
    <property type="entry name" value="SERINE_THREONINE-PROTEIN KINASE TOXIN HIPA"/>
    <property type="match status" value="1"/>
</dbReference>
<dbReference type="PATRIC" id="fig|932677.3.peg.1493"/>
<evidence type="ECO:0000256" key="1">
    <source>
        <dbReference type="ARBA" id="ARBA00010164"/>
    </source>
</evidence>
<dbReference type="HOGENOM" id="CLU_030167_2_1_6"/>
<dbReference type="InterPro" id="IPR012893">
    <property type="entry name" value="HipA-like_C"/>
</dbReference>
<gene>
    <name evidence="6" type="primary">hipA</name>
    <name evidence="6" type="ordered locus">PAJ_1282</name>
</gene>
<dbReference type="eggNOG" id="COG3550">
    <property type="taxonomic scope" value="Bacteria"/>
</dbReference>
<dbReference type="Proteomes" id="UP000006690">
    <property type="component" value="Chromosome"/>
</dbReference>
<dbReference type="OrthoDB" id="9805913at2"/>
<dbReference type="AlphaFoldDB" id="A0A0H3L3I8"/>
<comment type="similarity">
    <text evidence="1">Belongs to the HipA Ser/Thr kinase family.</text>
</comment>
<dbReference type="PANTHER" id="PTHR37419">
    <property type="entry name" value="SERINE/THREONINE-PROTEIN KINASE TOXIN HIPA"/>
    <property type="match status" value="1"/>
</dbReference>
<dbReference type="Pfam" id="PF13657">
    <property type="entry name" value="Couple_hipA"/>
    <property type="match status" value="1"/>
</dbReference>
<reference evidence="7" key="1">
    <citation type="journal article" date="2012" name="Appl. Microbiol. Biotechnol.">
        <title>The complete genome sequence of Pantoea ananatis AJ13355, an organism with great biotechnological potential.</title>
        <authorList>
            <person name="Hara Y."/>
            <person name="Kadotani N."/>
            <person name="Izui H."/>
            <person name="Katashkina J.I."/>
            <person name="Kuvaeva T.M."/>
            <person name="Andreeva I.G."/>
            <person name="Golubeva L.I."/>
            <person name="Malko D.B."/>
            <person name="Makeev V.J."/>
            <person name="Mashko S.V."/>
            <person name="Kozlov Y.I."/>
        </authorList>
    </citation>
    <scope>NUCLEOTIDE SEQUENCE [LARGE SCALE GENOMIC DNA]</scope>
    <source>
        <strain evidence="7">AJ13355</strain>
    </source>
</reference>
<dbReference type="EMBL" id="AP012032">
    <property type="protein sequence ID" value="BAK11362.1"/>
    <property type="molecule type" value="Genomic_DNA"/>
</dbReference>
<dbReference type="RefSeq" id="WP_014593755.1">
    <property type="nucleotide sequence ID" value="NC_017531.2"/>
</dbReference>
<accession>A0A0H3L3I8</accession>
<keyword evidence="3" id="KW-0418">Kinase</keyword>
<sequence length="371" mass="41155">MAKLIAWINGERTGTLTLHHNGALHFQYDANWLQHPLARPLSLSLSLQRAAMHSEKVVHFFENLLYPSALIEKDFYPTHPIKSCEVFATLQKVGHTLPGALSLLPAKRQPVAPDQVTHSIFTPADEAQQFDIDNAYLCLSLARELTIPVPDAVLVHENGIRKLRTERYDRRWRHDGQHLYHLPEEDVCQALGVPLSGRDEQQGGPGIDDIMALLMGSSSAMKDREDMMRCLVFQWLTGITRVNAKHLSLLIARGGSFRLAPFKHLLSACPGLSLRTTDRRDFQLAMGVTGPEGKQHHIDAIGPAHFLALAGSVGFSQAAMRQILAAFVPGLPAAIVKVRDSLPDDYPLTLADAVFSHAMMMLERVRQAIRG</sequence>
<evidence type="ECO:0000313" key="6">
    <source>
        <dbReference type="EMBL" id="BAK11362.1"/>
    </source>
</evidence>
<dbReference type="NCBIfam" id="TIGR03071">
    <property type="entry name" value="couple_hipA"/>
    <property type="match status" value="1"/>
</dbReference>
<dbReference type="InterPro" id="IPR052028">
    <property type="entry name" value="HipA_Ser/Thr_kinase"/>
</dbReference>
<evidence type="ECO:0000313" key="7">
    <source>
        <dbReference type="Proteomes" id="UP000006690"/>
    </source>
</evidence>
<keyword evidence="2" id="KW-0808">Transferase</keyword>
<feature type="domain" description="HipA-like C-terminal" evidence="4">
    <location>
        <begin position="117"/>
        <end position="328"/>
    </location>
</feature>
<dbReference type="KEGG" id="paj:PAJ_1282"/>
<dbReference type="GO" id="GO:0005829">
    <property type="term" value="C:cytosol"/>
    <property type="evidence" value="ECO:0007669"/>
    <property type="project" value="TreeGrafter"/>
</dbReference>